<dbReference type="EMBL" id="PPCN01000010">
    <property type="protein sequence ID" value="POF29104.1"/>
    <property type="molecule type" value="Genomic_DNA"/>
</dbReference>
<evidence type="ECO:0000256" key="2">
    <source>
        <dbReference type="ARBA" id="ARBA00022630"/>
    </source>
</evidence>
<keyword evidence="2" id="KW-0285">Flavoprotein</keyword>
<evidence type="ECO:0000259" key="5">
    <source>
        <dbReference type="Pfam" id="PF01266"/>
    </source>
</evidence>
<dbReference type="Gene3D" id="3.50.50.60">
    <property type="entry name" value="FAD/NAD(P)-binding domain"/>
    <property type="match status" value="1"/>
</dbReference>
<organism evidence="6 7">
    <name type="scientific">Roseibium marinum</name>
    <dbReference type="NCBI Taxonomy" id="281252"/>
    <lineage>
        <taxon>Bacteria</taxon>
        <taxon>Pseudomonadati</taxon>
        <taxon>Pseudomonadota</taxon>
        <taxon>Alphaproteobacteria</taxon>
        <taxon>Hyphomicrobiales</taxon>
        <taxon>Stappiaceae</taxon>
        <taxon>Roseibium</taxon>
    </lineage>
</organism>
<keyword evidence="7" id="KW-1185">Reference proteome</keyword>
<proteinExistence type="predicted"/>
<dbReference type="NCBIfam" id="NF008425">
    <property type="entry name" value="PRK11259.1"/>
    <property type="match status" value="1"/>
</dbReference>
<protein>
    <submittedName>
        <fullName evidence="6">Sarcosine oxidase</fullName>
    </submittedName>
</protein>
<name>A0A2S3UN40_9HYPH</name>
<dbReference type="GO" id="GO:0008115">
    <property type="term" value="F:sarcosine oxidase activity"/>
    <property type="evidence" value="ECO:0007669"/>
    <property type="project" value="TreeGrafter"/>
</dbReference>
<comment type="caution">
    <text evidence="6">The sequence shown here is derived from an EMBL/GenBank/DDBJ whole genome shotgun (WGS) entry which is preliminary data.</text>
</comment>
<dbReference type="GO" id="GO:0050660">
    <property type="term" value="F:flavin adenine dinucleotide binding"/>
    <property type="evidence" value="ECO:0007669"/>
    <property type="project" value="InterPro"/>
</dbReference>
<dbReference type="Proteomes" id="UP000236959">
    <property type="component" value="Unassembled WGS sequence"/>
</dbReference>
<dbReference type="PANTHER" id="PTHR10961:SF7">
    <property type="entry name" value="FAD DEPENDENT OXIDOREDUCTASE DOMAIN-CONTAINING PROTEIN"/>
    <property type="match status" value="1"/>
</dbReference>
<keyword evidence="3" id="KW-0274">FAD</keyword>
<sequence>MYDVVVVGLGAMGSAAVAEIAARGRKVLGIEARHPAHKLGSSHGDSRIIRLGYHEDPAYVPLLRRAYGNWRRLERRLGADILTKTGVLQIGHPDGRLVGGMLKSCAEYGLAHEILERAAMEDRFPGFVLESGEVAVLDPNGGYIRPETAIWGNLRLAMEDGAELHIGEKVTAIEPGANSVTIRSPSASYRARKVVVATGSWIAELVPRVAGRAVPIRQVVAWYRPSDDFAAQPQRMPCLLRDEGDRGSYFGFPQIGVDGVKIGKHTHFHEPIDPDRETPPVNDVDTAMLDSFAARRMPSVATVRVRAVTCRYTMLPGEDFLIDSLPGEPSVVVCSACSGHGFKFTSVIGEILADLSLDGGTDLPIARFSFNAHLELEETA</sequence>
<keyword evidence="4" id="KW-0560">Oxidoreductase</keyword>
<dbReference type="Pfam" id="PF01266">
    <property type="entry name" value="DAO"/>
    <property type="match status" value="1"/>
</dbReference>
<dbReference type="InterPro" id="IPR045170">
    <property type="entry name" value="MTOX"/>
</dbReference>
<dbReference type="SUPFAM" id="SSF51905">
    <property type="entry name" value="FAD/NAD(P)-binding domain"/>
    <property type="match status" value="1"/>
</dbReference>
<dbReference type="SUPFAM" id="SSF54373">
    <property type="entry name" value="FAD-linked reductases, C-terminal domain"/>
    <property type="match status" value="1"/>
</dbReference>
<evidence type="ECO:0000313" key="6">
    <source>
        <dbReference type="EMBL" id="POF29104.1"/>
    </source>
</evidence>
<evidence type="ECO:0000256" key="1">
    <source>
        <dbReference type="ARBA" id="ARBA00001974"/>
    </source>
</evidence>
<evidence type="ECO:0000313" key="7">
    <source>
        <dbReference type="Proteomes" id="UP000236959"/>
    </source>
</evidence>
<dbReference type="InterPro" id="IPR036188">
    <property type="entry name" value="FAD/NAD-bd_sf"/>
</dbReference>
<dbReference type="InterPro" id="IPR006076">
    <property type="entry name" value="FAD-dep_OxRdtase"/>
</dbReference>
<dbReference type="AlphaFoldDB" id="A0A2S3UN40"/>
<evidence type="ECO:0000256" key="4">
    <source>
        <dbReference type="ARBA" id="ARBA00023002"/>
    </source>
</evidence>
<feature type="domain" description="FAD dependent oxidoreductase" evidence="5">
    <location>
        <begin position="3"/>
        <end position="355"/>
    </location>
</feature>
<dbReference type="PANTHER" id="PTHR10961">
    <property type="entry name" value="PEROXISOMAL SARCOSINE OXIDASE"/>
    <property type="match status" value="1"/>
</dbReference>
<gene>
    <name evidence="6" type="ORF">CLV41_110108</name>
</gene>
<evidence type="ECO:0000256" key="3">
    <source>
        <dbReference type="ARBA" id="ARBA00022827"/>
    </source>
</evidence>
<comment type="cofactor">
    <cofactor evidence="1">
        <name>FAD</name>
        <dbReference type="ChEBI" id="CHEBI:57692"/>
    </cofactor>
</comment>
<accession>A0A2S3UN40</accession>
<reference evidence="6 7" key="1">
    <citation type="submission" date="2018-01" db="EMBL/GenBank/DDBJ databases">
        <title>Genomic Encyclopedia of Archaeal and Bacterial Type Strains, Phase II (KMG-II): from individual species to whole genera.</title>
        <authorList>
            <person name="Goeker M."/>
        </authorList>
    </citation>
    <scope>NUCLEOTIDE SEQUENCE [LARGE SCALE GENOMIC DNA]</scope>
    <source>
        <strain evidence="6 7">DSM 17023</strain>
    </source>
</reference>
<dbReference type="RefSeq" id="WP_235867202.1">
    <property type="nucleotide sequence ID" value="NZ_PPCN01000010.1"/>
</dbReference>
<dbReference type="Gene3D" id="3.30.9.10">
    <property type="entry name" value="D-Amino Acid Oxidase, subunit A, domain 2"/>
    <property type="match status" value="1"/>
</dbReference>